<keyword evidence="1" id="KW-0732">Signal</keyword>
<dbReference type="Pfam" id="PF18962">
    <property type="entry name" value="Por_Secre_tail"/>
    <property type="match status" value="1"/>
</dbReference>
<feature type="signal peptide" evidence="1">
    <location>
        <begin position="1"/>
        <end position="20"/>
    </location>
</feature>
<dbReference type="Gene3D" id="2.60.40.10">
    <property type="entry name" value="Immunoglobulins"/>
    <property type="match status" value="1"/>
</dbReference>
<proteinExistence type="predicted"/>
<dbReference type="EMBL" id="CP021235">
    <property type="protein sequence ID" value="ARS36960.1"/>
    <property type="molecule type" value="Genomic_DNA"/>
</dbReference>
<protein>
    <submittedName>
        <fullName evidence="3">T9SS C-terminal target domain-containing protein</fullName>
    </submittedName>
</protein>
<evidence type="ECO:0000313" key="4">
    <source>
        <dbReference type="Proteomes" id="UP000266292"/>
    </source>
</evidence>
<dbReference type="AlphaFoldDB" id="A0A1X9YVL2"/>
<organism evidence="3 4">
    <name type="scientific">Pontibacter actiniarum</name>
    <dbReference type="NCBI Taxonomy" id="323450"/>
    <lineage>
        <taxon>Bacteria</taxon>
        <taxon>Pseudomonadati</taxon>
        <taxon>Bacteroidota</taxon>
        <taxon>Cytophagia</taxon>
        <taxon>Cytophagales</taxon>
        <taxon>Hymenobacteraceae</taxon>
        <taxon>Pontibacter</taxon>
    </lineage>
</organism>
<dbReference type="KEGG" id="pact:CA264_16845"/>
<dbReference type="NCBIfam" id="TIGR04183">
    <property type="entry name" value="Por_Secre_tail"/>
    <property type="match status" value="1"/>
</dbReference>
<reference evidence="4" key="1">
    <citation type="submission" date="2017-05" db="EMBL/GenBank/DDBJ databases">
        <authorList>
            <person name="Ray J."/>
            <person name="Price M."/>
            <person name="Deutschbauer A."/>
        </authorList>
    </citation>
    <scope>NUCLEOTIDE SEQUENCE [LARGE SCALE GENOMIC DNA]</scope>
    <source>
        <strain evidence="4">DSM 19842</strain>
    </source>
</reference>
<dbReference type="InterPro" id="IPR013783">
    <property type="entry name" value="Ig-like_fold"/>
</dbReference>
<dbReference type="InterPro" id="IPR026444">
    <property type="entry name" value="Secre_tail"/>
</dbReference>
<evidence type="ECO:0000256" key="1">
    <source>
        <dbReference type="SAM" id="SignalP"/>
    </source>
</evidence>
<dbReference type="Proteomes" id="UP000266292">
    <property type="component" value="Chromosome"/>
</dbReference>
<dbReference type="RefSeq" id="WP_025608571.1">
    <property type="nucleotide sequence ID" value="NZ_CP021235.1"/>
</dbReference>
<dbReference type="STRING" id="709015.GCA_000472485_03402"/>
<evidence type="ECO:0000313" key="3">
    <source>
        <dbReference type="EMBL" id="ARS36960.1"/>
    </source>
</evidence>
<accession>A0A1X9YVL2</accession>
<feature type="domain" description="Secretion system C-terminal sorting" evidence="2">
    <location>
        <begin position="476"/>
        <end position="544"/>
    </location>
</feature>
<sequence>MKKLYTLILLLALFTCAAQAQVVLVSENFSSSSQTNVAAVTNGSWFVYSGVYMTTQTSGSATSVVQANITKPISALDADIRVKWTGVRQSNNGQSSGFDSNVFLCYKIGNGAVQKVPVDTRITLGTAVANEVVIPLSSNYSNVQIYFETTAIKNYSYYIDDLEVASLPNMFKWSTRPAGENPLVASAPKSAAPYQLNEVPMYWSMTKGNGVVLESSVVGNTEFPRSSQSFSITQTGASKTEGTHVKIQFDAMMQDVTFNIFDVDRTTTTNQFIDSLVVTGVDKAGNVVRATKSFVKNAANAQFNANNSSFKGLAAVDNSSEGGNITVAFGEEVKEINVSYYNLGIDKGRQGISFGNFNGYQSATPLPVELITFKGAVQYGNVKLSWATAMELNNDRFEVERSQDGKTFSKIGEVRGHGNSSVRLDYSFTDTAPAAGDNYYRLRQVDFDGTEDFSKVVALKVDAKQAQMVGGAIAKVYPTVASSEVTVSLALDNAQVTVTDANGRQVGSYTAQSREFVMPVQALQRGMYFVTVTDGTQRQTQRFIKQ</sequence>
<keyword evidence="4" id="KW-1185">Reference proteome</keyword>
<feature type="chain" id="PRO_5011000464" evidence="1">
    <location>
        <begin position="21"/>
        <end position="546"/>
    </location>
</feature>
<dbReference type="OrthoDB" id="1466765at2"/>
<gene>
    <name evidence="3" type="ORF">CA264_16845</name>
</gene>
<evidence type="ECO:0000259" key="2">
    <source>
        <dbReference type="Pfam" id="PF18962"/>
    </source>
</evidence>
<name>A0A1X9YVL2_9BACT</name>